<evidence type="ECO:0000259" key="10">
    <source>
        <dbReference type="PROSITE" id="PS50263"/>
    </source>
</evidence>
<comment type="function">
    <text evidence="8">Catalyzes the ATP-dependent amidation of deamido-NAD to form NAD. Uses L-glutamine as a nitrogen source.</text>
</comment>
<comment type="pathway">
    <text evidence="1 8">Cofactor biosynthesis; NAD(+) biosynthesis; NAD(+) from deamido-NAD(+) (L-Gln route): step 1/1.</text>
</comment>
<dbReference type="SUPFAM" id="SSF56317">
    <property type="entry name" value="Carbon-nitrogen hydrolase"/>
    <property type="match status" value="1"/>
</dbReference>
<dbReference type="CDD" id="cd00553">
    <property type="entry name" value="NAD_synthase"/>
    <property type="match status" value="1"/>
</dbReference>
<dbReference type="AlphaFoldDB" id="A0A520KTB5"/>
<keyword evidence="5 8" id="KW-0547">Nucleotide-binding</keyword>
<dbReference type="PANTHER" id="PTHR23090:SF9">
    <property type="entry name" value="GLUTAMINE-DEPENDENT NAD(+) SYNTHETASE"/>
    <property type="match status" value="1"/>
</dbReference>
<dbReference type="GO" id="GO:0008795">
    <property type="term" value="F:NAD+ synthase activity"/>
    <property type="evidence" value="ECO:0007669"/>
    <property type="project" value="UniProtKB-UniRule"/>
</dbReference>
<comment type="caution">
    <text evidence="8">Lacks conserved residue(s) required for the propagation of feature annotation.</text>
</comment>
<evidence type="ECO:0000256" key="1">
    <source>
        <dbReference type="ARBA" id="ARBA00005188"/>
    </source>
</evidence>
<dbReference type="GO" id="GO:0009435">
    <property type="term" value="P:NAD+ biosynthetic process"/>
    <property type="evidence" value="ECO:0007669"/>
    <property type="project" value="UniProtKB-UniRule"/>
</dbReference>
<dbReference type="GO" id="GO:0005737">
    <property type="term" value="C:cytoplasm"/>
    <property type="evidence" value="ECO:0007669"/>
    <property type="project" value="InterPro"/>
</dbReference>
<evidence type="ECO:0000256" key="9">
    <source>
        <dbReference type="RuleBase" id="RU003811"/>
    </source>
</evidence>
<dbReference type="InterPro" id="IPR003694">
    <property type="entry name" value="NAD_synthase"/>
</dbReference>
<gene>
    <name evidence="8" type="primary">nadE</name>
    <name evidence="11" type="ORF">EF806_02810</name>
</gene>
<dbReference type="InterPro" id="IPR003010">
    <property type="entry name" value="C-N_Hydrolase"/>
</dbReference>
<dbReference type="CDD" id="cd07570">
    <property type="entry name" value="GAT_Gln-NAD-synth"/>
    <property type="match status" value="1"/>
</dbReference>
<comment type="similarity">
    <text evidence="2 9">Belongs to the NAD synthetase family.</text>
</comment>
<protein>
    <recommendedName>
        <fullName evidence="8">Glutamine-dependent NAD(+) synthetase</fullName>
        <ecNumber evidence="8">6.3.5.1</ecNumber>
    </recommendedName>
    <alternativeName>
        <fullName evidence="8">NAD(+) synthase [glutamine-hydrolyzing]</fullName>
    </alternativeName>
</protein>
<dbReference type="HAMAP" id="MF_02090">
    <property type="entry name" value="NadE_glutamine_dep"/>
    <property type="match status" value="1"/>
</dbReference>
<dbReference type="Gene3D" id="3.60.110.10">
    <property type="entry name" value="Carbon-nitrogen hydrolase"/>
    <property type="match status" value="1"/>
</dbReference>
<evidence type="ECO:0000256" key="8">
    <source>
        <dbReference type="HAMAP-Rule" id="MF_02090"/>
    </source>
</evidence>
<dbReference type="PIRSF" id="PIRSF006630">
    <property type="entry name" value="NADS_GAT"/>
    <property type="match status" value="1"/>
</dbReference>
<dbReference type="InterPro" id="IPR022310">
    <property type="entry name" value="NAD/GMP_synthase"/>
</dbReference>
<feature type="binding site" evidence="8">
    <location>
        <position position="390"/>
    </location>
    <ligand>
        <name>ATP</name>
        <dbReference type="ChEBI" id="CHEBI:30616"/>
    </ligand>
</feature>
<keyword evidence="4 8" id="KW-0436">Ligase</keyword>
<proteinExistence type="inferred from homology"/>
<evidence type="ECO:0000256" key="5">
    <source>
        <dbReference type="ARBA" id="ARBA00022741"/>
    </source>
</evidence>
<dbReference type="PROSITE" id="PS50263">
    <property type="entry name" value="CN_HYDROLASE"/>
    <property type="match status" value="1"/>
</dbReference>
<dbReference type="EC" id="6.3.5.1" evidence="8"/>
<feature type="binding site" evidence="8">
    <location>
        <position position="182"/>
    </location>
    <ligand>
        <name>L-glutamine</name>
        <dbReference type="ChEBI" id="CHEBI:58359"/>
    </ligand>
</feature>
<organism evidence="11 12">
    <name type="scientific">Methanoliparum thermophilum</name>
    <dbReference type="NCBI Taxonomy" id="2491083"/>
    <lineage>
        <taxon>Archaea</taxon>
        <taxon>Methanobacteriati</taxon>
        <taxon>Methanobacteriota</taxon>
        <taxon>Candidatus Methanoliparia</taxon>
        <taxon>Candidatus Methanoliparales</taxon>
        <taxon>Candidatus Methanoliparaceae</taxon>
        <taxon>Candidatus Methanoliparum</taxon>
    </lineage>
</organism>
<accession>A0A520KTB5</accession>
<evidence type="ECO:0000256" key="3">
    <source>
        <dbReference type="ARBA" id="ARBA00007145"/>
    </source>
</evidence>
<feature type="active site" description="For glutaminase activity" evidence="8">
    <location>
        <position position="113"/>
    </location>
</feature>
<feature type="binding site" evidence="8">
    <location>
        <position position="366"/>
    </location>
    <ligand>
        <name>deamido-NAD(+)</name>
        <dbReference type="ChEBI" id="CHEBI:58437"/>
        <note>ligand shared between two neighboring subunits</note>
    </ligand>
</feature>
<dbReference type="Gene3D" id="3.40.50.620">
    <property type="entry name" value="HUPs"/>
    <property type="match status" value="1"/>
</dbReference>
<feature type="binding site" evidence="8">
    <location>
        <position position="119"/>
    </location>
    <ligand>
        <name>L-glutamine</name>
        <dbReference type="ChEBI" id="CHEBI:58359"/>
    </ligand>
</feature>
<dbReference type="FunFam" id="3.40.50.620:FF:000106">
    <property type="entry name" value="Glutamine-dependent NAD(+) synthetase"/>
    <property type="match status" value="1"/>
</dbReference>
<dbReference type="InterPro" id="IPR014729">
    <property type="entry name" value="Rossmann-like_a/b/a_fold"/>
</dbReference>
<dbReference type="NCBIfam" id="NF010588">
    <property type="entry name" value="PRK13981.1"/>
    <property type="match status" value="1"/>
</dbReference>
<dbReference type="EMBL" id="RXIF01000004">
    <property type="protein sequence ID" value="RZN64990.1"/>
    <property type="molecule type" value="Genomic_DNA"/>
</dbReference>
<sequence>MSKYNYKVALAQINATVGDLDNNTEKTIKYIKKARERDADLVVFPELAITGYPPKDLLLKPSFIKANKEALEKIISKTEDIAVITGFVDEIDKNIHNAAALIKNGKLIGIQHKTYLPNYDVFDEQRYFKPSKENFVFELDELKLGINICEDIWVDNGPTEIQTKKGADFIVNISASPFYIGRSRVRRDLIAKRSKENKIPIIHVNLVGGQDDLVFDGRSYAFNRGGTLIAESKHFEEDLVITNLDGNEIVPEEEDELKEIYGALLLGIKDYVKKNGFKKVVIGLSGGIDSALTATLATEALDAQNVVGVSMPSAISSQSSREDAKKLVENLGIEYKVIPIIDIVNAYTAILSDEFKGTEPDVTEENIQARIRGNILMAISNKFGYLVLSTGNKSELAVGYCTLYGDMSGGLAAISDVPKTTVYKLAKYINAVKGKEIIPKSILLKEPSAELKEGQKDSDSLPPYEVLDLILHAYIEENKSKKEIIEMGFDEGMVSEVIRKVDHNEYKRHQAPIGIKITPKAFGSGRRMPITNRYEE</sequence>
<name>A0A520KTB5_METT2</name>
<evidence type="ECO:0000256" key="2">
    <source>
        <dbReference type="ARBA" id="ARBA00005859"/>
    </source>
</evidence>
<dbReference type="Pfam" id="PF02540">
    <property type="entry name" value="NAD_synthase"/>
    <property type="match status" value="1"/>
</dbReference>
<dbReference type="InterPro" id="IPR036526">
    <property type="entry name" value="C-N_Hydrolase_sf"/>
</dbReference>
<feature type="active site" description="Nucleophile; for glutaminase activity" evidence="8">
    <location>
        <position position="149"/>
    </location>
</feature>
<feature type="domain" description="CN hydrolase" evidence="10">
    <location>
        <begin position="6"/>
        <end position="246"/>
    </location>
</feature>
<reference evidence="11 12" key="1">
    <citation type="journal article" date="2019" name="Nat. Microbiol.">
        <title>Wide diversity of methane and short-chain alkane metabolisms in uncultured archaea.</title>
        <authorList>
            <person name="Borrel G."/>
            <person name="Adam P.S."/>
            <person name="McKay L.J."/>
            <person name="Chen L.X."/>
            <person name="Sierra-Garcia I.N."/>
            <person name="Sieber C.M."/>
            <person name="Letourneur Q."/>
            <person name="Ghozlane A."/>
            <person name="Andersen G.L."/>
            <person name="Li W.J."/>
            <person name="Hallam S.J."/>
            <person name="Muyzer G."/>
            <person name="de Oliveira V.M."/>
            <person name="Inskeep W.P."/>
            <person name="Banfield J.F."/>
            <person name="Gribaldo S."/>
        </authorList>
    </citation>
    <scope>NUCLEOTIDE SEQUENCE [LARGE SCALE GENOMIC DNA]</scope>
    <source>
        <strain evidence="11">NM1a</strain>
    </source>
</reference>
<dbReference type="Proteomes" id="UP000317158">
    <property type="component" value="Unassembled WGS sequence"/>
</dbReference>
<comment type="similarity">
    <text evidence="3 8">In the C-terminal section; belongs to the NAD synthetase family.</text>
</comment>
<evidence type="ECO:0000256" key="4">
    <source>
        <dbReference type="ARBA" id="ARBA00022598"/>
    </source>
</evidence>
<dbReference type="GO" id="GO:0004359">
    <property type="term" value="F:glutaminase activity"/>
    <property type="evidence" value="ECO:0007669"/>
    <property type="project" value="InterPro"/>
</dbReference>
<dbReference type="PANTHER" id="PTHR23090">
    <property type="entry name" value="NH 3 /GLUTAMINE-DEPENDENT NAD + SYNTHETASE"/>
    <property type="match status" value="1"/>
</dbReference>
<dbReference type="InterPro" id="IPR014445">
    <property type="entry name" value="Gln-dep_NAD_synthase"/>
</dbReference>
<feature type="binding site" evidence="8">
    <location>
        <position position="176"/>
    </location>
    <ligand>
        <name>L-glutamine</name>
        <dbReference type="ChEBI" id="CHEBI:58359"/>
    </ligand>
</feature>
<dbReference type="NCBIfam" id="TIGR00552">
    <property type="entry name" value="nadE"/>
    <property type="match status" value="1"/>
</dbReference>
<keyword evidence="7 8" id="KW-0520">NAD</keyword>
<comment type="catalytic activity">
    <reaction evidence="8">
        <text>deamido-NAD(+) + L-glutamine + ATP + H2O = L-glutamate + AMP + diphosphate + NAD(+) + H(+)</text>
        <dbReference type="Rhea" id="RHEA:24384"/>
        <dbReference type="ChEBI" id="CHEBI:15377"/>
        <dbReference type="ChEBI" id="CHEBI:15378"/>
        <dbReference type="ChEBI" id="CHEBI:29985"/>
        <dbReference type="ChEBI" id="CHEBI:30616"/>
        <dbReference type="ChEBI" id="CHEBI:33019"/>
        <dbReference type="ChEBI" id="CHEBI:57540"/>
        <dbReference type="ChEBI" id="CHEBI:58359"/>
        <dbReference type="ChEBI" id="CHEBI:58437"/>
        <dbReference type="ChEBI" id="CHEBI:456215"/>
        <dbReference type="EC" id="6.3.5.1"/>
    </reaction>
</comment>
<feature type="binding site" evidence="8">
    <location>
        <position position="507"/>
    </location>
    <ligand>
        <name>deamido-NAD(+)</name>
        <dbReference type="ChEBI" id="CHEBI:58437"/>
        <note>ligand shared between two neighboring subunits</note>
    </ligand>
</feature>
<keyword evidence="6 8" id="KW-0067">ATP-binding</keyword>
<feature type="active site" description="Proton acceptor; for glutaminase activity" evidence="8">
    <location>
        <position position="46"/>
    </location>
</feature>
<dbReference type="GO" id="GO:0005524">
    <property type="term" value="F:ATP binding"/>
    <property type="evidence" value="ECO:0007669"/>
    <property type="project" value="UniProtKB-UniRule"/>
</dbReference>
<evidence type="ECO:0000256" key="7">
    <source>
        <dbReference type="ARBA" id="ARBA00023027"/>
    </source>
</evidence>
<feature type="binding site" evidence="8">
    <location>
        <position position="395"/>
    </location>
    <ligand>
        <name>deamido-NAD(+)</name>
        <dbReference type="ChEBI" id="CHEBI:58437"/>
        <note>ligand shared between two neighboring subunits</note>
    </ligand>
</feature>
<dbReference type="GO" id="GO:0003952">
    <property type="term" value="F:NAD+ synthase (glutamine-hydrolyzing) activity"/>
    <property type="evidence" value="ECO:0007669"/>
    <property type="project" value="UniProtKB-EC"/>
</dbReference>
<dbReference type="Pfam" id="PF00795">
    <property type="entry name" value="CN_hydrolase"/>
    <property type="match status" value="1"/>
</dbReference>
<evidence type="ECO:0000256" key="6">
    <source>
        <dbReference type="ARBA" id="ARBA00022840"/>
    </source>
</evidence>
<feature type="binding site" evidence="8">
    <location>
        <begin position="283"/>
        <end position="290"/>
    </location>
    <ligand>
        <name>ATP</name>
        <dbReference type="ChEBI" id="CHEBI:30616"/>
    </ligand>
</feature>
<dbReference type="SUPFAM" id="SSF52402">
    <property type="entry name" value="Adenine nucleotide alpha hydrolases-like"/>
    <property type="match status" value="1"/>
</dbReference>
<evidence type="ECO:0000313" key="12">
    <source>
        <dbReference type="Proteomes" id="UP000317158"/>
    </source>
</evidence>
<comment type="caution">
    <text evidence="11">The sequence shown here is derived from an EMBL/GenBank/DDBJ whole genome shotgun (WGS) entry which is preliminary data.</text>
</comment>
<evidence type="ECO:0000313" key="11">
    <source>
        <dbReference type="EMBL" id="RZN64990.1"/>
    </source>
</evidence>
<dbReference type="UniPathway" id="UPA00253">
    <property type="reaction ID" value="UER00334"/>
</dbReference>